<evidence type="ECO:0000256" key="2">
    <source>
        <dbReference type="ARBA" id="ARBA00022840"/>
    </source>
</evidence>
<keyword evidence="5" id="KW-1185">Reference proteome</keyword>
<comment type="caution">
    <text evidence="4">The sequence shown here is derived from an EMBL/GenBank/DDBJ whole genome shotgun (WGS) entry which is preliminary data.</text>
</comment>
<dbReference type="EMBL" id="JAUKUA010000004">
    <property type="protein sequence ID" value="KAK0715845.1"/>
    <property type="molecule type" value="Genomic_DNA"/>
</dbReference>
<dbReference type="InterPro" id="IPR003960">
    <property type="entry name" value="ATPase_AAA_CS"/>
</dbReference>
<dbReference type="Gene3D" id="1.10.8.60">
    <property type="match status" value="2"/>
</dbReference>
<dbReference type="InterPro" id="IPR003593">
    <property type="entry name" value="AAA+_ATPase"/>
</dbReference>
<dbReference type="GO" id="GO:0005737">
    <property type="term" value="C:cytoplasm"/>
    <property type="evidence" value="ECO:0007669"/>
    <property type="project" value="TreeGrafter"/>
</dbReference>
<dbReference type="InterPro" id="IPR041569">
    <property type="entry name" value="AAA_lid_3"/>
</dbReference>
<evidence type="ECO:0000313" key="4">
    <source>
        <dbReference type="EMBL" id="KAK0715845.1"/>
    </source>
</evidence>
<keyword evidence="1" id="KW-0547">Nucleotide-binding</keyword>
<feature type="domain" description="AAA+ ATPase" evidence="3">
    <location>
        <begin position="251"/>
        <end position="383"/>
    </location>
</feature>
<evidence type="ECO:0000313" key="5">
    <source>
        <dbReference type="Proteomes" id="UP001172102"/>
    </source>
</evidence>
<evidence type="ECO:0000259" key="3">
    <source>
        <dbReference type="SMART" id="SM00382"/>
    </source>
</evidence>
<feature type="domain" description="AAA+ ATPase" evidence="3">
    <location>
        <begin position="551"/>
        <end position="701"/>
    </location>
</feature>
<evidence type="ECO:0000256" key="1">
    <source>
        <dbReference type="ARBA" id="ARBA00022741"/>
    </source>
</evidence>
<keyword evidence="4" id="KW-0378">Hydrolase</keyword>
<dbReference type="Gene3D" id="3.40.50.300">
    <property type="entry name" value="P-loop containing nucleotide triphosphate hydrolases"/>
    <property type="match status" value="2"/>
</dbReference>
<accession>A0AA40AHA8</accession>
<name>A0AA40AHA8_9PEZI</name>
<dbReference type="InterPro" id="IPR027417">
    <property type="entry name" value="P-loop_NTPase"/>
</dbReference>
<reference evidence="4" key="1">
    <citation type="submission" date="2023-06" db="EMBL/GenBank/DDBJ databases">
        <title>Genome-scale phylogeny and comparative genomics of the fungal order Sordariales.</title>
        <authorList>
            <consortium name="Lawrence Berkeley National Laboratory"/>
            <person name="Hensen N."/>
            <person name="Bonometti L."/>
            <person name="Westerberg I."/>
            <person name="Brannstrom I.O."/>
            <person name="Guillou S."/>
            <person name="Cros-Aarteil S."/>
            <person name="Calhoun S."/>
            <person name="Haridas S."/>
            <person name="Kuo A."/>
            <person name="Mondo S."/>
            <person name="Pangilinan J."/>
            <person name="Riley R."/>
            <person name="Labutti K."/>
            <person name="Andreopoulos B."/>
            <person name="Lipzen A."/>
            <person name="Chen C."/>
            <person name="Yanf M."/>
            <person name="Daum C."/>
            <person name="Ng V."/>
            <person name="Clum A."/>
            <person name="Steindorff A."/>
            <person name="Ohm R."/>
            <person name="Martin F."/>
            <person name="Silar P."/>
            <person name="Natvig D."/>
            <person name="Lalanne C."/>
            <person name="Gautier V."/>
            <person name="Ament-Velasquez S.L."/>
            <person name="Kruys A."/>
            <person name="Hutchinson M.I."/>
            <person name="Powell A.J."/>
            <person name="Barry K."/>
            <person name="Miller A.N."/>
            <person name="Grigoriev I.V."/>
            <person name="Debuchy R."/>
            <person name="Gladieux P."/>
            <person name="Thoren M.H."/>
            <person name="Johannesson H."/>
        </authorList>
    </citation>
    <scope>NUCLEOTIDE SEQUENCE</scope>
    <source>
        <strain evidence="4">SMH4607-1</strain>
    </source>
</reference>
<dbReference type="PANTHER" id="PTHR23077">
    <property type="entry name" value="AAA-FAMILY ATPASE"/>
    <property type="match status" value="1"/>
</dbReference>
<dbReference type="GO" id="GO:0016887">
    <property type="term" value="F:ATP hydrolysis activity"/>
    <property type="evidence" value="ECO:0007669"/>
    <property type="project" value="InterPro"/>
</dbReference>
<dbReference type="PANTHER" id="PTHR23077:SF27">
    <property type="entry name" value="ATPASE FAMILY GENE 2 PROTEIN HOMOLOG A"/>
    <property type="match status" value="1"/>
</dbReference>
<dbReference type="SUPFAM" id="SSF52540">
    <property type="entry name" value="P-loop containing nucleoside triphosphate hydrolases"/>
    <property type="match status" value="2"/>
</dbReference>
<dbReference type="InterPro" id="IPR003959">
    <property type="entry name" value="ATPase_AAA_core"/>
</dbReference>
<protein>
    <submittedName>
        <fullName evidence="4">P-loop containing nucleoside triphosphate hydrolase protein</fullName>
    </submittedName>
</protein>
<dbReference type="Pfam" id="PF17862">
    <property type="entry name" value="AAA_lid_3"/>
    <property type="match status" value="1"/>
</dbReference>
<keyword evidence="2" id="KW-0067">ATP-binding</keyword>
<dbReference type="GO" id="GO:0005524">
    <property type="term" value="F:ATP binding"/>
    <property type="evidence" value="ECO:0007669"/>
    <property type="project" value="UniProtKB-KW"/>
</dbReference>
<dbReference type="FunFam" id="3.40.50.300:FF:001721">
    <property type="entry name" value="AAA family ATPase, putative"/>
    <property type="match status" value="1"/>
</dbReference>
<gene>
    <name evidence="4" type="ORF">B0H67DRAFT_252607</name>
</gene>
<organism evidence="4 5">
    <name type="scientific">Lasiosphaeris hirsuta</name>
    <dbReference type="NCBI Taxonomy" id="260670"/>
    <lineage>
        <taxon>Eukaryota</taxon>
        <taxon>Fungi</taxon>
        <taxon>Dikarya</taxon>
        <taxon>Ascomycota</taxon>
        <taxon>Pezizomycotina</taxon>
        <taxon>Sordariomycetes</taxon>
        <taxon>Sordariomycetidae</taxon>
        <taxon>Sordariales</taxon>
        <taxon>Lasiosphaeriaceae</taxon>
        <taxon>Lasiosphaeris</taxon>
    </lineage>
</organism>
<dbReference type="SMART" id="SM00382">
    <property type="entry name" value="AAA"/>
    <property type="match status" value="2"/>
</dbReference>
<dbReference type="AlphaFoldDB" id="A0AA40AHA8"/>
<dbReference type="Pfam" id="PF00004">
    <property type="entry name" value="AAA"/>
    <property type="match status" value="2"/>
</dbReference>
<dbReference type="Proteomes" id="UP001172102">
    <property type="component" value="Unassembled WGS sequence"/>
</dbReference>
<dbReference type="PROSITE" id="PS00674">
    <property type="entry name" value="AAA"/>
    <property type="match status" value="1"/>
</dbReference>
<proteinExistence type="predicted"/>
<sequence length="805" mass="88011">MKTLEFRIRKLYVNSDAEKRLQKRQPSRVYVNEEALIELTGSKDGGWAVCIERVSPSTNEPHSRREATLWKAPEKLDKAVTQMYDAFRDACGYRLGEHVRIATLGGGLPDADGVVMEEVAKEAAPGQEAPQQPIPIPAQDVPGWEVFLAGRLSLIEHVHAGLMFKDIFVRGPSRSFVVASVNGRPTGNGRYADRKTALRIVQPSDDADGDNSVAQGKLEVTGIRGIDLQIKKLNRLLRCFTADFPFGIKPPKPHIVIHGGHGTGKTMLLNSIAGTGWGTVFRIQFKDKLSEIQDVFQRATLQQPSIIVIDEFERLIDKERNNRSAVILAVSEALDALEADYLTKGEAPNVVVVAACLDYTTDIPEELKKPGRFTSEIYLPLPDVDGRREILAALNLHVQPEMEETLLRQLSDRTHAYNGNDLRRLVNEARIVGSVRVSEADLEGLGLEGLKIDDGVDETAAGGPVTEETTNAAAATAGPAPAALFPYYQPSDYEEALKTVRPSAMHDINLKPPPIRWDDIGGQDSVKTSLRRAVRLSTESTDTLARYFERPPKGFLLYGPPGCSKTMAAQAMATESGLNFFAVKGAELLNMYVGESERAVRRLFQRAREVAPSMIFFDEIDSIGGQRHGFGGGGGGGGPSKGGATSHGGLNVLTTLLNEMDGFEALQGVVVLAATNRPQALDPALLRPGRFDEMIYVSPPDEAARRAIFQGVATKCRMHPDVDIDKLARDTDGFSGAEIKGICAVAGVAAYDRYIADVSGAEDDWVNDDGIIMEDLEKAIASQKRQITSEMIEGFEAWERQFRRH</sequence>
<dbReference type="InterPro" id="IPR050168">
    <property type="entry name" value="AAA_ATPase_domain"/>
</dbReference>